<dbReference type="Proteomes" id="UP001210211">
    <property type="component" value="Unassembled WGS sequence"/>
</dbReference>
<name>A0AAD6EZV4_9POAL</name>
<keyword evidence="1" id="KW-0472">Membrane</keyword>
<evidence type="ECO:0000313" key="2">
    <source>
        <dbReference type="EMBL" id="KAJ3707125.1"/>
    </source>
</evidence>
<evidence type="ECO:0000313" key="3">
    <source>
        <dbReference type="Proteomes" id="UP001210211"/>
    </source>
</evidence>
<accession>A0AAD6EZV4</accession>
<reference evidence="2 3" key="1">
    <citation type="journal article" date="2022" name="Cell">
        <title>Repeat-based holocentromeres influence genome architecture and karyotype evolution.</title>
        <authorList>
            <person name="Hofstatter P.G."/>
            <person name="Thangavel G."/>
            <person name="Lux T."/>
            <person name="Neumann P."/>
            <person name="Vondrak T."/>
            <person name="Novak P."/>
            <person name="Zhang M."/>
            <person name="Costa L."/>
            <person name="Castellani M."/>
            <person name="Scott A."/>
            <person name="Toegelov H."/>
            <person name="Fuchs J."/>
            <person name="Mata-Sucre Y."/>
            <person name="Dias Y."/>
            <person name="Vanzela A.L.L."/>
            <person name="Huettel B."/>
            <person name="Almeida C.C.S."/>
            <person name="Simkova H."/>
            <person name="Souza G."/>
            <person name="Pedrosa-Harand A."/>
            <person name="Macas J."/>
            <person name="Mayer K.F.X."/>
            <person name="Houben A."/>
            <person name="Marques A."/>
        </authorList>
    </citation>
    <scope>NUCLEOTIDE SEQUENCE [LARGE SCALE GENOMIC DNA]</scope>
    <source>
        <strain evidence="2">RhyTen1mFocal</strain>
    </source>
</reference>
<evidence type="ECO:0000256" key="1">
    <source>
        <dbReference type="SAM" id="Phobius"/>
    </source>
</evidence>
<gene>
    <name evidence="2" type="ORF">LUZ61_010830</name>
</gene>
<organism evidence="2 3">
    <name type="scientific">Rhynchospora tenuis</name>
    <dbReference type="NCBI Taxonomy" id="198213"/>
    <lineage>
        <taxon>Eukaryota</taxon>
        <taxon>Viridiplantae</taxon>
        <taxon>Streptophyta</taxon>
        <taxon>Embryophyta</taxon>
        <taxon>Tracheophyta</taxon>
        <taxon>Spermatophyta</taxon>
        <taxon>Magnoliopsida</taxon>
        <taxon>Liliopsida</taxon>
        <taxon>Poales</taxon>
        <taxon>Cyperaceae</taxon>
        <taxon>Cyperoideae</taxon>
        <taxon>Rhynchosporeae</taxon>
        <taxon>Rhynchospora</taxon>
    </lineage>
</organism>
<dbReference type="GO" id="GO:0004617">
    <property type="term" value="F:phosphoglycerate dehydrogenase activity"/>
    <property type="evidence" value="ECO:0007669"/>
    <property type="project" value="TreeGrafter"/>
</dbReference>
<dbReference type="PANTHER" id="PTHR42938:SF11">
    <property type="entry name" value="ERYTHRONATE-4-PHOSPHATE DEHYDROGENASE FAMILY PROTEIN"/>
    <property type="match status" value="1"/>
</dbReference>
<protein>
    <recommendedName>
        <fullName evidence="4">Erythronate-4-phosphate dehydrogenase family protein</fullName>
    </recommendedName>
</protein>
<dbReference type="PANTHER" id="PTHR42938">
    <property type="entry name" value="FORMATE DEHYDROGENASE 1"/>
    <property type="match status" value="1"/>
</dbReference>
<keyword evidence="3" id="KW-1185">Reference proteome</keyword>
<dbReference type="EMBL" id="JAMRDG010000001">
    <property type="protein sequence ID" value="KAJ3707125.1"/>
    <property type="molecule type" value="Genomic_DNA"/>
</dbReference>
<comment type="caution">
    <text evidence="2">The sequence shown here is derived from an EMBL/GenBank/DDBJ whole genome shotgun (WGS) entry which is preliminary data.</text>
</comment>
<keyword evidence="1" id="KW-1133">Transmembrane helix</keyword>
<evidence type="ECO:0008006" key="4">
    <source>
        <dbReference type="Google" id="ProtNLM"/>
    </source>
</evidence>
<keyword evidence="1" id="KW-0812">Transmembrane</keyword>
<dbReference type="AlphaFoldDB" id="A0AAD6EZV4"/>
<proteinExistence type="predicted"/>
<sequence length="340" mass="38128">MGSLSIPTLKETQSHLLSLNHPSPHKLIEDPFSRVMKPINGSLDGDLKHENGRKIIMHPLYAPRSSPWLDLRVFYIRISNCELNSSTPDNLTLNHVPLSPDTIIEVNGTRSSIYTEWISSSLRRDRVDKNSEEATYVTTDSMRMTGSVRFEVFDKDDLLLTGDLELNHENGYGTGNGMKKWAIKCQSAVACNGFLKGQEGLHPVIEVYVAGSFSGTPIILTKTIQLGLRKKSQRKIMLETIPENEMVEEEQKSRHDPLKVSEYQELKQDSDTETEDNNMDYAREGSEYFEGEDGELSWFNAGVRVGVGIGLGICVGIGIGVGLMVSTYQSTTRNFRRRLL</sequence>
<feature type="transmembrane region" description="Helical" evidence="1">
    <location>
        <begin position="305"/>
        <end position="328"/>
    </location>
</feature>